<dbReference type="PANTHER" id="PTHR43685:SF2">
    <property type="entry name" value="GLYCOSYLTRANSFERASE 2-LIKE DOMAIN-CONTAINING PROTEIN"/>
    <property type="match status" value="1"/>
</dbReference>
<dbReference type="InterPro" id="IPR001173">
    <property type="entry name" value="Glyco_trans_2-like"/>
</dbReference>
<dbReference type="InterPro" id="IPR050834">
    <property type="entry name" value="Glycosyltransf_2"/>
</dbReference>
<dbReference type="Pfam" id="PF00535">
    <property type="entry name" value="Glycos_transf_2"/>
    <property type="match status" value="1"/>
</dbReference>
<reference evidence="2" key="1">
    <citation type="submission" date="2022-07" db="EMBL/GenBank/DDBJ databases">
        <title>Complete genome of CX2.</title>
        <authorList>
            <person name="Cao G."/>
        </authorList>
    </citation>
    <scope>NUCLEOTIDE SEQUENCE</scope>
    <source>
        <strain evidence="2">CX2</strain>
    </source>
</reference>
<sequence length="290" mass="32720">MLNSLMSQTLDFTLFEVILVVNGPDDGTIDMVKTYDTLPLHVLSKPVASVSHARNSGISKAKFQFLTFVDADDTVSPTYLEDLLKHSSLLGITIAHLTDVLPDGSIRESPIEKDILQVEAGERPSFDVALSRLHRVLTMTACKLIPTEAAQVVAFKHHLRSAEDVVYFSTLLSHMSFEIRIAPSSAVYTRHLRQHSVSRQRLTYSFAVTERLTVVQELYTLLDSSRGSLTTMLRKKIAAQWRILLRYIEENASEKHLVLRDVSRIAVPTSERNDYHDVIRFIQSVDAELE</sequence>
<proteinExistence type="predicted"/>
<evidence type="ECO:0000259" key="1">
    <source>
        <dbReference type="Pfam" id="PF00535"/>
    </source>
</evidence>
<evidence type="ECO:0000313" key="2">
    <source>
        <dbReference type="EMBL" id="UTT43642.1"/>
    </source>
</evidence>
<dbReference type="Gene3D" id="3.90.550.10">
    <property type="entry name" value="Spore Coat Polysaccharide Biosynthesis Protein SpsA, Chain A"/>
    <property type="match status" value="1"/>
</dbReference>
<organism evidence="2 3">
    <name type="scientific">Exiguobacterium aurantiacum</name>
    <dbReference type="NCBI Taxonomy" id="33987"/>
    <lineage>
        <taxon>Bacteria</taxon>
        <taxon>Bacillati</taxon>
        <taxon>Bacillota</taxon>
        <taxon>Bacilli</taxon>
        <taxon>Bacillales</taxon>
        <taxon>Bacillales Family XII. Incertae Sedis</taxon>
        <taxon>Exiguobacterium</taxon>
    </lineage>
</organism>
<dbReference type="PANTHER" id="PTHR43685">
    <property type="entry name" value="GLYCOSYLTRANSFERASE"/>
    <property type="match status" value="1"/>
</dbReference>
<dbReference type="EMBL" id="CP101462">
    <property type="protein sequence ID" value="UTT43642.1"/>
    <property type="molecule type" value="Genomic_DNA"/>
</dbReference>
<keyword evidence="3" id="KW-1185">Reference proteome</keyword>
<protein>
    <submittedName>
        <fullName evidence="2">Glycosyltransferase family 2 protein</fullName>
    </submittedName>
</protein>
<dbReference type="InterPro" id="IPR029044">
    <property type="entry name" value="Nucleotide-diphossugar_trans"/>
</dbReference>
<dbReference type="Proteomes" id="UP001060325">
    <property type="component" value="Chromosome"/>
</dbReference>
<dbReference type="CDD" id="cd00761">
    <property type="entry name" value="Glyco_tranf_GTA_type"/>
    <property type="match status" value="1"/>
</dbReference>
<name>A0ABY5FPY1_9BACL</name>
<evidence type="ECO:0000313" key="3">
    <source>
        <dbReference type="Proteomes" id="UP001060325"/>
    </source>
</evidence>
<accession>A0ABY5FPY1</accession>
<dbReference type="SUPFAM" id="SSF53448">
    <property type="entry name" value="Nucleotide-diphospho-sugar transferases"/>
    <property type="match status" value="1"/>
</dbReference>
<gene>
    <name evidence="2" type="ORF">NMQ00_03820</name>
</gene>
<feature type="domain" description="Glycosyltransferase 2-like" evidence="1">
    <location>
        <begin position="2"/>
        <end position="86"/>
    </location>
</feature>